<evidence type="ECO:0008006" key="3">
    <source>
        <dbReference type="Google" id="ProtNLM"/>
    </source>
</evidence>
<comment type="caution">
    <text evidence="1">The sequence shown here is derived from an EMBL/GenBank/DDBJ whole genome shotgun (WGS) entry which is preliminary data.</text>
</comment>
<dbReference type="RefSeq" id="WP_140402269.1">
    <property type="nucleotide sequence ID" value="NZ_CADFGW010000018.1"/>
</dbReference>
<dbReference type="AlphaFoldDB" id="A0ABD7L601"/>
<reference evidence="1 2" key="1">
    <citation type="submission" date="2016-04" db="EMBL/GenBank/DDBJ databases">
        <authorList>
            <person name="Peeters C."/>
        </authorList>
    </citation>
    <scope>NUCLEOTIDE SEQUENCE [LARGE SCALE GENOMIC DNA]</scope>
    <source>
        <strain evidence="1">LMG 29311</strain>
    </source>
</reference>
<protein>
    <recommendedName>
        <fullName evidence="3">Lipoprotein</fullName>
    </recommendedName>
</protein>
<evidence type="ECO:0000313" key="2">
    <source>
        <dbReference type="Proteomes" id="UP000196218"/>
    </source>
</evidence>
<organism evidence="1 2">
    <name type="scientific">Burkholderia multivorans</name>
    <dbReference type="NCBI Taxonomy" id="87883"/>
    <lineage>
        <taxon>Bacteria</taxon>
        <taxon>Pseudomonadati</taxon>
        <taxon>Pseudomonadota</taxon>
        <taxon>Betaproteobacteria</taxon>
        <taxon>Burkholderiales</taxon>
        <taxon>Burkholderiaceae</taxon>
        <taxon>Burkholderia</taxon>
        <taxon>Burkholderia cepacia complex</taxon>
    </lineage>
</organism>
<proteinExistence type="predicted"/>
<accession>A0ABD7L601</accession>
<name>A0ABD7L601_9BURK</name>
<gene>
    <name evidence="1" type="ORF">UA18_00922</name>
</gene>
<sequence>MMRRAARPACPAPTARAAAPLRAHGRRAGSTDVAALNLRRVRAGFAFRLRTVALIAAASVALSGCGVFGCGGAATNGAALGGCSAGMRF</sequence>
<evidence type="ECO:0000313" key="1">
    <source>
        <dbReference type="EMBL" id="SAJ94976.1"/>
    </source>
</evidence>
<dbReference type="EMBL" id="FKJW01000002">
    <property type="protein sequence ID" value="SAJ94976.1"/>
    <property type="molecule type" value="Genomic_DNA"/>
</dbReference>
<dbReference type="Proteomes" id="UP000196218">
    <property type="component" value="Unassembled WGS sequence"/>
</dbReference>